<keyword evidence="1" id="KW-0677">Repeat</keyword>
<dbReference type="EMBL" id="PP542043">
    <property type="protein sequence ID" value="XDO01945.1"/>
    <property type="molecule type" value="Genomic_DNA"/>
</dbReference>
<evidence type="ECO:0000313" key="5">
    <source>
        <dbReference type="EMBL" id="XDO01945.1"/>
    </source>
</evidence>
<proteinExistence type="predicted"/>
<name>A0AB39JC38_9VIRU</name>
<evidence type="ECO:0000256" key="1">
    <source>
        <dbReference type="ARBA" id="ARBA00022737"/>
    </source>
</evidence>
<dbReference type="PANTHER" id="PTHR24171">
    <property type="entry name" value="ANKYRIN REPEAT DOMAIN-CONTAINING PROTEIN 39-RELATED"/>
    <property type="match status" value="1"/>
</dbReference>
<keyword evidence="3" id="KW-0175">Coiled coil</keyword>
<feature type="region of interest" description="Disordered" evidence="4">
    <location>
        <begin position="98"/>
        <end position="129"/>
    </location>
</feature>
<dbReference type="PROSITE" id="PS50297">
    <property type="entry name" value="ANK_REP_REGION"/>
    <property type="match status" value="3"/>
</dbReference>
<feature type="compositionally biased region" description="Pro residues" evidence="4">
    <location>
        <begin position="268"/>
        <end position="283"/>
    </location>
</feature>
<dbReference type="Gene3D" id="1.25.40.20">
    <property type="entry name" value="Ankyrin repeat-containing domain"/>
    <property type="match status" value="2"/>
</dbReference>
<dbReference type="InterPro" id="IPR036770">
    <property type="entry name" value="Ankyrin_rpt-contain_sf"/>
</dbReference>
<dbReference type="SMART" id="SM00248">
    <property type="entry name" value="ANK"/>
    <property type="match status" value="3"/>
</dbReference>
<feature type="coiled-coil region" evidence="3">
    <location>
        <begin position="7"/>
        <end position="34"/>
    </location>
</feature>
<reference evidence="5" key="1">
    <citation type="submission" date="2024-03" db="EMBL/GenBank/DDBJ databases">
        <title>Eukaryotic viruses encode the ribosomal protein eL40.</title>
        <authorList>
            <person name="Thomy J."/>
            <person name="Schvarcz C.R."/>
            <person name="McBeain K.A."/>
            <person name="Edwards K.F."/>
            <person name="Steward G.F."/>
        </authorList>
    </citation>
    <scope>NUCLEOTIDE SEQUENCE</scope>
    <source>
        <strain evidence="5">FloV-SA2</strain>
    </source>
</reference>
<dbReference type="PROSITE" id="PS50088">
    <property type="entry name" value="ANK_REPEAT"/>
    <property type="match status" value="3"/>
</dbReference>
<dbReference type="PRINTS" id="PR01415">
    <property type="entry name" value="ANKYRIN"/>
</dbReference>
<feature type="region of interest" description="Disordered" evidence="4">
    <location>
        <begin position="264"/>
        <end position="296"/>
    </location>
</feature>
<evidence type="ECO:0000256" key="3">
    <source>
        <dbReference type="SAM" id="Coils"/>
    </source>
</evidence>
<protein>
    <recommendedName>
        <fullName evidence="6">Ankyrin repeat protein</fullName>
    </recommendedName>
</protein>
<dbReference type="InterPro" id="IPR002110">
    <property type="entry name" value="Ankyrin_rpt"/>
</dbReference>
<organism evidence="5">
    <name type="scientific">Florenciella sp. virus SA2</name>
    <dbReference type="NCBI Taxonomy" id="3240092"/>
    <lineage>
        <taxon>Viruses</taxon>
    </lineage>
</organism>
<dbReference type="Pfam" id="PF12796">
    <property type="entry name" value="Ank_2"/>
    <property type="match status" value="2"/>
</dbReference>
<evidence type="ECO:0008006" key="6">
    <source>
        <dbReference type="Google" id="ProtNLM"/>
    </source>
</evidence>
<evidence type="ECO:0000256" key="4">
    <source>
        <dbReference type="SAM" id="MobiDB-lite"/>
    </source>
</evidence>
<dbReference type="SUPFAM" id="SSF48403">
    <property type="entry name" value="Ankyrin repeat"/>
    <property type="match status" value="1"/>
</dbReference>
<keyword evidence="2" id="KW-0040">ANK repeat</keyword>
<accession>A0AB39JC38</accession>
<evidence type="ECO:0000256" key="2">
    <source>
        <dbReference type="ARBA" id="ARBA00023043"/>
    </source>
</evidence>
<sequence length="701" mass="78784">MNNQIKNKEYIITLVELNTELKKIKQLLDDFSNEKRANEKMKYKKKIQFALFSFEDSCKKSKFQAIRGLKGIKNEIKDVMNHLHITASQDEVPIVPVTGPVEGGNEDDVPVTDPVPSENEDEGSVQDNTQFNEPVDMNAFINAIKNGDIDLVEYLLDKGADVNYVEVDKDGTTPLMYAISKGHVDIVKLLLDKKADVNAGDNDKLTPLMTASLYGRIEIIKILLKYGADAKKTNKDGLTALNLVLTTNGTEEEEIVEILKKAMGEDAPPTPPPTSPPPTPPAQPTADNASSPQEIDGGEHTWVEAINKKNNSSSAVIALCKAGYVFDKSQKMALPEKEGFKKIEIVGDGNCGWYTILEYLHMYGDSTKLELSPGLKDIYQNKTILASKRNVTSTGEIKYDKSIISDLRNYVHKLSGQTDNQLRDADLNYLKDEINTTLCLYESQTGRPAWRYYSKDDKTKGISIPPNSDSDLPIPLMFYHTGTSTSTDQSVTTGGHFSLLTLDDLETSKVFKIFDDDKNFDIYVNKEESVHSENADEFDCEYFKNMKKSAMKVGNPKYNMFFTGKCGKPGTFINYFETLNIGPEKYSHLNKKEETLNLYDQKTLDLIIEVKGEVKELKNIINAKMDIKKISNLSEKDVNEMLEKYDLSVNGANTERKQFLIDIVRQYSQSTITSCQQEAVDALDSPANLERYLEIYNKCKK</sequence>
<gene>
    <name evidence="5" type="ORF">FloV-SA2_00126</name>
</gene>
<dbReference type="PANTHER" id="PTHR24171:SF9">
    <property type="entry name" value="ANKYRIN REPEAT DOMAIN-CONTAINING PROTEIN 39"/>
    <property type="match status" value="1"/>
</dbReference>